<dbReference type="GO" id="GO:0005737">
    <property type="term" value="C:cytoplasm"/>
    <property type="evidence" value="ECO:0007669"/>
    <property type="project" value="UniProtKB-SubCell"/>
</dbReference>
<evidence type="ECO:0000256" key="7">
    <source>
        <dbReference type="PIRSR" id="PIRSR006809-2"/>
    </source>
</evidence>
<evidence type="ECO:0000313" key="10">
    <source>
        <dbReference type="EMBL" id="KTG10155.1"/>
    </source>
</evidence>
<evidence type="ECO:0000256" key="8">
    <source>
        <dbReference type="SAM" id="MobiDB-lite"/>
    </source>
</evidence>
<dbReference type="Pfam" id="PF01926">
    <property type="entry name" value="MMR_HSR1"/>
    <property type="match status" value="1"/>
</dbReference>
<keyword evidence="3 7" id="KW-0460">Magnesium</keyword>
<dbReference type="GO" id="GO:0005525">
    <property type="term" value="F:GTP binding"/>
    <property type="evidence" value="ECO:0007669"/>
    <property type="project" value="UniProtKB-UniRule"/>
</dbReference>
<feature type="binding site" evidence="7">
    <location>
        <position position="247"/>
    </location>
    <ligand>
        <name>Mg(2+)</name>
        <dbReference type="ChEBI" id="CHEBI:18420"/>
    </ligand>
</feature>
<dbReference type="InterPro" id="IPR032305">
    <property type="entry name" value="GTP-bd_M"/>
</dbReference>
<evidence type="ECO:0000256" key="5">
    <source>
        <dbReference type="HAMAP-Rule" id="MF_00900"/>
    </source>
</evidence>
<evidence type="ECO:0000259" key="9">
    <source>
        <dbReference type="PROSITE" id="PS51705"/>
    </source>
</evidence>
<dbReference type="InterPro" id="IPR025121">
    <property type="entry name" value="GTPase_HflX_N"/>
</dbReference>
<keyword evidence="11" id="KW-1185">Reference proteome</keyword>
<reference evidence="10 11" key="1">
    <citation type="submission" date="2015-12" db="EMBL/GenBank/DDBJ databases">
        <title>Haloprofundus marisrubri gen. nov., sp. nov., an extremely halophilic archaeon isolated from the Discovery deep brine-seawater interface in the Red Sea.</title>
        <authorList>
            <person name="Zhang G."/>
            <person name="Stingl U."/>
            <person name="Rashid M."/>
        </authorList>
    </citation>
    <scope>NUCLEOTIDE SEQUENCE [LARGE SCALE GENOMIC DNA]</scope>
    <source>
        <strain evidence="10 11">SB9</strain>
    </source>
</reference>
<accession>A0A0W1R9X5</accession>
<feature type="compositionally biased region" description="Polar residues" evidence="8">
    <location>
        <begin position="1"/>
        <end position="11"/>
    </location>
</feature>
<dbReference type="STRING" id="1514971.AUR64_11215"/>
<dbReference type="InterPro" id="IPR027417">
    <property type="entry name" value="P-loop_NTPase"/>
</dbReference>
<dbReference type="Gene3D" id="3.40.50.300">
    <property type="entry name" value="P-loop containing nucleotide triphosphate hydrolases"/>
    <property type="match status" value="1"/>
</dbReference>
<feature type="binding site" evidence="7">
    <location>
        <position position="212"/>
    </location>
    <ligand>
        <name>Mg(2+)</name>
        <dbReference type="ChEBI" id="CHEBI:18420"/>
    </ligand>
</feature>
<dbReference type="PANTHER" id="PTHR10229:SF8">
    <property type="entry name" value="GTPASE HFLX"/>
    <property type="match status" value="1"/>
</dbReference>
<keyword evidence="1 7" id="KW-0479">Metal-binding</keyword>
<dbReference type="GO" id="GO:0043022">
    <property type="term" value="F:ribosome binding"/>
    <property type="evidence" value="ECO:0007669"/>
    <property type="project" value="TreeGrafter"/>
</dbReference>
<comment type="subcellular location">
    <subcellularLocation>
        <location evidence="5">Cytoplasm</location>
    </subcellularLocation>
    <text evidence="5">May associate with membranes.</text>
</comment>
<evidence type="ECO:0000256" key="3">
    <source>
        <dbReference type="ARBA" id="ARBA00022842"/>
    </source>
</evidence>
<evidence type="ECO:0000256" key="4">
    <source>
        <dbReference type="ARBA" id="ARBA00023134"/>
    </source>
</evidence>
<evidence type="ECO:0000256" key="2">
    <source>
        <dbReference type="ARBA" id="ARBA00022741"/>
    </source>
</evidence>
<dbReference type="InterPro" id="IPR016496">
    <property type="entry name" value="GTPase_HflX"/>
</dbReference>
<feature type="binding site" evidence="6">
    <location>
        <begin position="331"/>
        <end position="334"/>
    </location>
    <ligand>
        <name>GTP</name>
        <dbReference type="ChEBI" id="CHEBI:37565"/>
    </ligand>
</feature>
<feature type="binding site" evidence="6">
    <location>
        <begin position="205"/>
        <end position="212"/>
    </location>
    <ligand>
        <name>GTP</name>
        <dbReference type="ChEBI" id="CHEBI:37565"/>
    </ligand>
</feature>
<protein>
    <recommendedName>
        <fullName evidence="5">GTPase HflX</fullName>
    </recommendedName>
    <alternativeName>
        <fullName evidence="5">GTP-binding protein HflX</fullName>
    </alternativeName>
</protein>
<dbReference type="PROSITE" id="PS51705">
    <property type="entry name" value="G_HFLX"/>
    <property type="match status" value="1"/>
</dbReference>
<feature type="region of interest" description="Disordered" evidence="8">
    <location>
        <begin position="1"/>
        <end position="26"/>
    </location>
</feature>
<dbReference type="SUPFAM" id="SSF52540">
    <property type="entry name" value="P-loop containing nucleoside triphosphate hydrolases"/>
    <property type="match status" value="1"/>
</dbReference>
<keyword evidence="4 5" id="KW-0342">GTP-binding</keyword>
<name>A0A0W1R9X5_9EURY</name>
<dbReference type="PIRSF" id="PIRSF006809">
    <property type="entry name" value="GTP-binding_hflX_prd"/>
    <property type="match status" value="1"/>
</dbReference>
<proteinExistence type="inferred from homology"/>
<keyword evidence="2 5" id="KW-0547">Nucleotide-binding</keyword>
<evidence type="ECO:0000256" key="6">
    <source>
        <dbReference type="PIRSR" id="PIRSR006809-1"/>
    </source>
</evidence>
<evidence type="ECO:0000313" key="11">
    <source>
        <dbReference type="Proteomes" id="UP000054387"/>
    </source>
</evidence>
<dbReference type="InterPro" id="IPR030394">
    <property type="entry name" value="G_HFLX_dom"/>
</dbReference>
<feature type="binding site" evidence="6">
    <location>
        <begin position="266"/>
        <end position="269"/>
    </location>
    <ligand>
        <name>GTP</name>
        <dbReference type="ChEBI" id="CHEBI:37565"/>
    </ligand>
</feature>
<dbReference type="AlphaFoldDB" id="A0A0W1R9X5"/>
<dbReference type="EMBL" id="LOPU01000018">
    <property type="protein sequence ID" value="KTG10155.1"/>
    <property type="molecule type" value="Genomic_DNA"/>
</dbReference>
<feature type="binding site" evidence="6">
    <location>
        <begin position="245"/>
        <end position="249"/>
    </location>
    <ligand>
        <name>GTP</name>
        <dbReference type="ChEBI" id="CHEBI:37565"/>
    </ligand>
</feature>
<organism evidence="10 11">
    <name type="scientific">Haloprofundus marisrubri</name>
    <dbReference type="NCBI Taxonomy" id="1514971"/>
    <lineage>
        <taxon>Archaea</taxon>
        <taxon>Methanobacteriati</taxon>
        <taxon>Methanobacteriota</taxon>
        <taxon>Stenosarchaea group</taxon>
        <taxon>Halobacteria</taxon>
        <taxon>Halobacteriales</taxon>
        <taxon>Haloferacaceae</taxon>
        <taxon>Haloprofundus</taxon>
    </lineage>
</organism>
<comment type="subunit">
    <text evidence="5">Monomer. Associates with the 50S ribosomal subunit.</text>
</comment>
<dbReference type="RefSeq" id="WP_058581510.1">
    <property type="nucleotide sequence ID" value="NZ_LOPU01000018.1"/>
</dbReference>
<comment type="function">
    <text evidence="5">GTPase that associates with the 50S ribosomal subunit and may have a role during protein synthesis or ribosome biogenesis.</text>
</comment>
<dbReference type="OrthoDB" id="306251at2157"/>
<dbReference type="HAMAP" id="MF_00900">
    <property type="entry name" value="GTPase_HflX"/>
    <property type="match status" value="1"/>
</dbReference>
<dbReference type="GO" id="GO:0003924">
    <property type="term" value="F:GTPase activity"/>
    <property type="evidence" value="ECO:0007669"/>
    <property type="project" value="UniProtKB-UniRule"/>
</dbReference>
<dbReference type="Pfam" id="PF16360">
    <property type="entry name" value="GTP-bdg_M"/>
    <property type="match status" value="1"/>
</dbReference>
<evidence type="ECO:0000256" key="1">
    <source>
        <dbReference type="ARBA" id="ARBA00022723"/>
    </source>
</evidence>
<dbReference type="Proteomes" id="UP000054387">
    <property type="component" value="Unassembled WGS sequence"/>
</dbReference>
<gene>
    <name evidence="5" type="primary">hflX</name>
    <name evidence="10" type="ORF">AUR64_11215</name>
</gene>
<dbReference type="Pfam" id="PF13167">
    <property type="entry name" value="GTP-bdg_N"/>
    <property type="match status" value="1"/>
</dbReference>
<comment type="similarity">
    <text evidence="5">Belongs to the TRAFAC class OBG-HflX-like GTPase superfamily. HflX GTPase family.</text>
</comment>
<comment type="caution">
    <text evidence="10">The sequence shown here is derived from an EMBL/GenBank/DDBJ whole genome shotgun (WGS) entry which is preliminary data.</text>
</comment>
<dbReference type="Gene3D" id="3.40.50.11060">
    <property type="entry name" value="GTPase HflX, N-terminal domain"/>
    <property type="match status" value="1"/>
</dbReference>
<dbReference type="PANTHER" id="PTHR10229">
    <property type="entry name" value="GTP-BINDING PROTEIN HFLX"/>
    <property type="match status" value="1"/>
</dbReference>
<sequence>MQQRTSDNDQSAIVAKRTEPSEAAGKTAEIEALADAAGYDVVETVTQTRHEDATYQFGRGKAEALGRRLAESDIDTIVFDNPLSPQQAYSLGELLPDSVAIVDRYRLILDIFAEQAGTTEAQLQVRLAELRYELPRVKMEIRLETEAANERRTRGGMDEKEHRRVLDLRERIQRVEAKLDGVDTVGADRRRNHRAAGRDIVALAGYTNAGKSTLLQRLAADLELGDNDARHADESETAAAEDCLFKTLDTTTRRGELDGREVLLTDTVGFVRDLPHWLVESFESTLSVSHRADVVVLVVDASDAPDEVDAKLDASLDTLDDADGVILPVLNKVDRLSADELTARRRLVEDRVSEVDAATDPVAVSATDATNLDRLRSAIRRELPTECLSLVLPNTGKTQAFVSWAHDHGRVPDIDYDAESVTLTFEGRPELVERAEARVD</sequence>
<comment type="cofactor">
    <cofactor evidence="7">
        <name>Mg(2+)</name>
        <dbReference type="ChEBI" id="CHEBI:18420"/>
    </cofactor>
</comment>
<dbReference type="InterPro" id="IPR006073">
    <property type="entry name" value="GTP-bd"/>
</dbReference>
<dbReference type="NCBIfam" id="TIGR03156">
    <property type="entry name" value="GTP_HflX"/>
    <property type="match status" value="1"/>
</dbReference>
<dbReference type="GO" id="GO:0046872">
    <property type="term" value="F:metal ion binding"/>
    <property type="evidence" value="ECO:0007669"/>
    <property type="project" value="UniProtKB-KW"/>
</dbReference>
<feature type="binding site" evidence="6">
    <location>
        <begin position="365"/>
        <end position="367"/>
    </location>
    <ligand>
        <name>GTP</name>
        <dbReference type="ChEBI" id="CHEBI:37565"/>
    </ligand>
</feature>
<feature type="domain" description="Hflx-type G" evidence="9">
    <location>
        <begin position="199"/>
        <end position="387"/>
    </location>
</feature>
<dbReference type="InterPro" id="IPR042108">
    <property type="entry name" value="GTPase_HflX_N_sf"/>
</dbReference>
<keyword evidence="5" id="KW-0963">Cytoplasm</keyword>